<dbReference type="AlphaFoldDB" id="A0A1B1CHX2"/>
<keyword evidence="1" id="KW-0614">Plasmid</keyword>
<proteinExistence type="predicted"/>
<dbReference type="Proteomes" id="UP000092691">
    <property type="component" value="Plasmid unnamed1"/>
</dbReference>
<evidence type="ECO:0000313" key="2">
    <source>
        <dbReference type="Proteomes" id="UP000092691"/>
    </source>
</evidence>
<dbReference type="EMBL" id="CP016287">
    <property type="protein sequence ID" value="ANP89370.1"/>
    <property type="molecule type" value="Genomic_DNA"/>
</dbReference>
<reference evidence="1 2" key="1">
    <citation type="submission" date="2016-06" db="EMBL/GenBank/DDBJ databases">
        <title>Microsymbionts genomes from the relict species Vavilovia formosa.</title>
        <authorList>
            <person name="Chirak E."/>
            <person name="Kimeklis A."/>
            <person name="Andronov E."/>
        </authorList>
    </citation>
    <scope>NUCLEOTIDE SEQUENCE [LARGE SCALE GENOMIC DNA]</scope>
    <source>
        <strain evidence="1 2">Vaf10</strain>
        <plasmid evidence="2">Plasmid unnamed1</plasmid>
    </source>
</reference>
<organism evidence="1 2">
    <name type="scientific">Rhizobium leguminosarum</name>
    <dbReference type="NCBI Taxonomy" id="384"/>
    <lineage>
        <taxon>Bacteria</taxon>
        <taxon>Pseudomonadati</taxon>
        <taxon>Pseudomonadota</taxon>
        <taxon>Alphaproteobacteria</taxon>
        <taxon>Hyphomicrobiales</taxon>
        <taxon>Rhizobiaceae</taxon>
        <taxon>Rhizobium/Agrobacterium group</taxon>
        <taxon>Rhizobium</taxon>
    </lineage>
</organism>
<evidence type="ECO:0000313" key="1">
    <source>
        <dbReference type="EMBL" id="ANP89370.1"/>
    </source>
</evidence>
<gene>
    <name evidence="1" type="ORF">BA011_26795</name>
</gene>
<sequence length="64" mass="7236">MGLIAMSERDLQRIEVLSKVVGGWMNAARSPAGGWPASLDIDEDRWPEAIYLLLSDDDVRYETR</sequence>
<geneLocation type="plasmid" evidence="1 2">
    <name>unnamed1</name>
</geneLocation>
<name>A0A1B1CHX2_RHILE</name>
<protein>
    <submittedName>
        <fullName evidence="1">Uncharacterized protein</fullName>
    </submittedName>
</protein>
<accession>A0A1B1CHX2</accession>
<dbReference type="OrthoDB" id="7319221at2"/>